<dbReference type="PANTHER" id="PTHR44259">
    <property type="entry name" value="OS07G0183000 PROTEIN-RELATED"/>
    <property type="match status" value="1"/>
</dbReference>
<reference evidence="3 4" key="2">
    <citation type="submission" date="2024-10" db="EMBL/GenBank/DDBJ databases">
        <authorList>
            <person name="Ryan C."/>
        </authorList>
    </citation>
    <scope>NUCLEOTIDE SEQUENCE [LARGE SCALE GENOMIC DNA]</scope>
</reference>
<name>A0ABC8VDA9_9POAL</name>
<sequence>MQLTKVKAAATSSSSPTDADDDARSGGHAYLPLDLAEKILYGISPLASARLATVCKSWAAIVSGRLKRLAPHLFVYLPGDHRLDRRGVVVSVPLDDSSAAAGHYPQPAAIPCRVRLRDTTHLRCVGAMPASGRLAFANYSWCENSVLLVNPITGARWRVDVGKLRGNLVVPSGGGANSFVPIAIDELVLWQRRRAAGGGAGGEEWSKSRAGPAKLKSMVHDGACRTDAIMSVASCNNGRLFYMLDWDGYVFVVDAGAPPPLRVVKLPAASLFRRLAPPHPAFVTGNGYLIGSDPDGEVLFVLRVLAYKDGPAFCKHRADELLSLVGFEVYRLDDDAEGWWWTEVEELAGGDRALFVSPASTTGNPVVAEC</sequence>
<dbReference type="EMBL" id="OZ075111">
    <property type="protein sequence ID" value="CAL4888589.1"/>
    <property type="molecule type" value="Genomic_DNA"/>
</dbReference>
<dbReference type="Proteomes" id="UP001497457">
    <property type="component" value="Chromosome 1b"/>
</dbReference>
<feature type="region of interest" description="Disordered" evidence="1">
    <location>
        <begin position="1"/>
        <end position="25"/>
    </location>
</feature>
<proteinExistence type="predicted"/>
<gene>
    <name evidence="3" type="ORF">URODEC1_LOCUS2295</name>
</gene>
<accession>A0ABC8VDA9</accession>
<dbReference type="PANTHER" id="PTHR44259:SF114">
    <property type="entry name" value="OS06G0707300 PROTEIN"/>
    <property type="match status" value="1"/>
</dbReference>
<dbReference type="SUPFAM" id="SSF50969">
    <property type="entry name" value="YVTN repeat-like/Quinoprotein amine dehydrogenase"/>
    <property type="match status" value="1"/>
</dbReference>
<dbReference type="Pfam" id="PF03478">
    <property type="entry name" value="Beta-prop_KIB1-4"/>
    <property type="match status" value="1"/>
</dbReference>
<protein>
    <recommendedName>
        <fullName evidence="2">KIB1-4 beta-propeller domain-containing protein</fullName>
    </recommendedName>
</protein>
<dbReference type="AlphaFoldDB" id="A0ABC8VDA9"/>
<dbReference type="InterPro" id="IPR005174">
    <property type="entry name" value="KIB1-4_b-propeller"/>
</dbReference>
<evidence type="ECO:0000259" key="2">
    <source>
        <dbReference type="Pfam" id="PF03478"/>
    </source>
</evidence>
<dbReference type="InterPro" id="IPR050942">
    <property type="entry name" value="F-box_BR-signaling"/>
</dbReference>
<organism evidence="3 4">
    <name type="scientific">Urochloa decumbens</name>
    <dbReference type="NCBI Taxonomy" id="240449"/>
    <lineage>
        <taxon>Eukaryota</taxon>
        <taxon>Viridiplantae</taxon>
        <taxon>Streptophyta</taxon>
        <taxon>Embryophyta</taxon>
        <taxon>Tracheophyta</taxon>
        <taxon>Spermatophyta</taxon>
        <taxon>Magnoliopsida</taxon>
        <taxon>Liliopsida</taxon>
        <taxon>Poales</taxon>
        <taxon>Poaceae</taxon>
        <taxon>PACMAD clade</taxon>
        <taxon>Panicoideae</taxon>
        <taxon>Panicodae</taxon>
        <taxon>Paniceae</taxon>
        <taxon>Melinidinae</taxon>
        <taxon>Urochloa</taxon>
    </lineage>
</organism>
<dbReference type="InterPro" id="IPR011044">
    <property type="entry name" value="Quino_amine_DH_bsu"/>
</dbReference>
<evidence type="ECO:0000313" key="4">
    <source>
        <dbReference type="Proteomes" id="UP001497457"/>
    </source>
</evidence>
<evidence type="ECO:0000313" key="3">
    <source>
        <dbReference type="EMBL" id="CAL4888589.1"/>
    </source>
</evidence>
<evidence type="ECO:0000256" key="1">
    <source>
        <dbReference type="SAM" id="MobiDB-lite"/>
    </source>
</evidence>
<reference evidence="4" key="1">
    <citation type="submission" date="2024-06" db="EMBL/GenBank/DDBJ databases">
        <authorList>
            <person name="Ryan C."/>
        </authorList>
    </citation>
    <scope>NUCLEOTIDE SEQUENCE [LARGE SCALE GENOMIC DNA]</scope>
</reference>
<keyword evidence="4" id="KW-1185">Reference proteome</keyword>
<dbReference type="SUPFAM" id="SSF81383">
    <property type="entry name" value="F-box domain"/>
    <property type="match status" value="1"/>
</dbReference>
<feature type="compositionally biased region" description="Low complexity" evidence="1">
    <location>
        <begin position="8"/>
        <end position="17"/>
    </location>
</feature>
<dbReference type="InterPro" id="IPR036047">
    <property type="entry name" value="F-box-like_dom_sf"/>
</dbReference>
<feature type="domain" description="KIB1-4 beta-propeller" evidence="2">
    <location>
        <begin position="113"/>
        <end position="361"/>
    </location>
</feature>